<evidence type="ECO:0000256" key="8">
    <source>
        <dbReference type="ARBA" id="ARBA00022840"/>
    </source>
</evidence>
<dbReference type="InterPro" id="IPR013815">
    <property type="entry name" value="ATP_grasp_subdomain_1"/>
</dbReference>
<sequence length="320" mass="36319">MHIAIIAGGPSEERTISLASAKLITDHIDPSKYSYRLLLMENRKFVDQETGVALDLNDFSLTTPKGKENFDFAFLMIHGRPAENGKLQGYLDLMEIPHNTASVLTSAVTFNKDFCKTYLRSFDVPMAQSVPVRKNDEISQNDFNHLGWPLFVKPNNNGSSVAVTKVQKWDDLDAALKKIWEVDTEALVEEFVEGVEYSASIMKQGKEYIRFPITEIRPTKEFFDYEAKYHGASEEITPARLSARSTRDCLDLSEKIFRLLDCDGICRFDYILRNDTFYFLEVNTIPGMGPTSMVPQQVVAKGWTISDFIDKLITSRLPSE</sequence>
<dbReference type="EC" id="6.3.2.4" evidence="4 13"/>
<feature type="binding site" evidence="15">
    <location>
        <position position="283"/>
    </location>
    <ligand>
        <name>Mg(2+)</name>
        <dbReference type="ChEBI" id="CHEBI:18420"/>
        <label>2</label>
    </ligand>
</feature>
<evidence type="ECO:0000256" key="14">
    <source>
        <dbReference type="PIRSR" id="PIRSR039102-1"/>
    </source>
</evidence>
<dbReference type="InterPro" id="IPR011095">
    <property type="entry name" value="Dala_Dala_lig_C"/>
</dbReference>
<dbReference type="Proteomes" id="UP000753961">
    <property type="component" value="Unassembled WGS sequence"/>
</dbReference>
<keyword evidence="11 13" id="KW-0961">Cell wall biogenesis/degradation</keyword>
<feature type="active site" evidence="14">
    <location>
        <position position="159"/>
    </location>
</feature>
<evidence type="ECO:0000256" key="3">
    <source>
        <dbReference type="ARBA" id="ARBA00010871"/>
    </source>
</evidence>
<comment type="pathway">
    <text evidence="13">Cell wall biogenesis; peptidoglycan biosynthesis.</text>
</comment>
<comment type="function">
    <text evidence="13">Cell wall formation.</text>
</comment>
<evidence type="ECO:0000259" key="17">
    <source>
        <dbReference type="PROSITE" id="PS50975"/>
    </source>
</evidence>
<keyword evidence="19" id="KW-1185">Reference proteome</keyword>
<dbReference type="Pfam" id="PF07478">
    <property type="entry name" value="Dala_Dala_lig_C"/>
    <property type="match status" value="1"/>
</dbReference>
<reference evidence="18" key="1">
    <citation type="submission" date="2021-06" db="EMBL/GenBank/DDBJ databases">
        <title>44 bacteria genomes isolated from Dapeng, Shenzhen.</title>
        <authorList>
            <person name="Zheng W."/>
            <person name="Yu S."/>
            <person name="Huang Y."/>
        </authorList>
    </citation>
    <scope>NUCLEOTIDE SEQUENCE</scope>
    <source>
        <strain evidence="18">DP5N28-2</strain>
    </source>
</reference>
<feature type="binding site" evidence="15">
    <location>
        <position position="269"/>
    </location>
    <ligand>
        <name>Mg(2+)</name>
        <dbReference type="ChEBI" id="CHEBI:18420"/>
        <label>1</label>
    </ligand>
</feature>
<evidence type="ECO:0000256" key="15">
    <source>
        <dbReference type="PIRSR" id="PIRSR039102-3"/>
    </source>
</evidence>
<dbReference type="InterPro" id="IPR011127">
    <property type="entry name" value="Dala_Dala_lig_N"/>
</dbReference>
<dbReference type="InterPro" id="IPR000291">
    <property type="entry name" value="D-Ala_lig_Van_CS"/>
</dbReference>
<accession>A0A953HMS5</accession>
<evidence type="ECO:0000313" key="18">
    <source>
        <dbReference type="EMBL" id="MBY5957398.1"/>
    </source>
</evidence>
<organism evidence="18 19">
    <name type="scientific">Membranihabitans marinus</name>
    <dbReference type="NCBI Taxonomy" id="1227546"/>
    <lineage>
        <taxon>Bacteria</taxon>
        <taxon>Pseudomonadati</taxon>
        <taxon>Bacteroidota</taxon>
        <taxon>Saprospiria</taxon>
        <taxon>Saprospirales</taxon>
        <taxon>Saprospiraceae</taxon>
        <taxon>Membranihabitans</taxon>
    </lineage>
</organism>
<evidence type="ECO:0000256" key="6">
    <source>
        <dbReference type="ARBA" id="ARBA00022598"/>
    </source>
</evidence>
<dbReference type="Gene3D" id="3.40.50.20">
    <property type="match status" value="1"/>
</dbReference>
<evidence type="ECO:0000256" key="9">
    <source>
        <dbReference type="ARBA" id="ARBA00022960"/>
    </source>
</evidence>
<dbReference type="GO" id="GO:0046872">
    <property type="term" value="F:metal ion binding"/>
    <property type="evidence" value="ECO:0007669"/>
    <property type="project" value="UniProtKB-KW"/>
</dbReference>
<dbReference type="GO" id="GO:0071555">
    <property type="term" value="P:cell wall organization"/>
    <property type="evidence" value="ECO:0007669"/>
    <property type="project" value="UniProtKB-KW"/>
</dbReference>
<evidence type="ECO:0000256" key="7">
    <source>
        <dbReference type="ARBA" id="ARBA00022741"/>
    </source>
</evidence>
<dbReference type="RefSeq" id="WP_222578922.1">
    <property type="nucleotide sequence ID" value="NZ_JAHVHU010000005.1"/>
</dbReference>
<keyword evidence="15" id="KW-0479">Metal-binding</keyword>
<dbReference type="NCBIfam" id="NF002378">
    <property type="entry name" value="PRK01372.1"/>
    <property type="match status" value="1"/>
</dbReference>
<comment type="cofactor">
    <cofactor evidence="1">
        <name>Mn(2+)</name>
        <dbReference type="ChEBI" id="CHEBI:29035"/>
    </cofactor>
</comment>
<evidence type="ECO:0000256" key="12">
    <source>
        <dbReference type="ARBA" id="ARBA00047614"/>
    </source>
</evidence>
<dbReference type="GO" id="GO:0005524">
    <property type="term" value="F:ATP binding"/>
    <property type="evidence" value="ECO:0007669"/>
    <property type="project" value="UniProtKB-UniRule"/>
</dbReference>
<keyword evidence="5 13" id="KW-0963">Cytoplasm</keyword>
<feature type="active site" evidence="14">
    <location>
        <position position="13"/>
    </location>
</feature>
<dbReference type="NCBIfam" id="TIGR01205">
    <property type="entry name" value="D_ala_D_alaTIGR"/>
    <property type="match status" value="1"/>
</dbReference>
<evidence type="ECO:0000256" key="2">
    <source>
        <dbReference type="ARBA" id="ARBA00004496"/>
    </source>
</evidence>
<feature type="binding site" evidence="15">
    <location>
        <position position="281"/>
    </location>
    <ligand>
        <name>Mg(2+)</name>
        <dbReference type="ChEBI" id="CHEBI:18420"/>
        <label>1</label>
    </ligand>
</feature>
<dbReference type="InterPro" id="IPR011761">
    <property type="entry name" value="ATP-grasp"/>
</dbReference>
<keyword evidence="15" id="KW-0464">Manganese</keyword>
<comment type="catalytic activity">
    <reaction evidence="12 13">
        <text>2 D-alanine + ATP = D-alanyl-D-alanine + ADP + phosphate + H(+)</text>
        <dbReference type="Rhea" id="RHEA:11224"/>
        <dbReference type="ChEBI" id="CHEBI:15378"/>
        <dbReference type="ChEBI" id="CHEBI:30616"/>
        <dbReference type="ChEBI" id="CHEBI:43474"/>
        <dbReference type="ChEBI" id="CHEBI:57416"/>
        <dbReference type="ChEBI" id="CHEBI:57822"/>
        <dbReference type="ChEBI" id="CHEBI:456216"/>
        <dbReference type="EC" id="6.3.2.4"/>
    </reaction>
</comment>
<dbReference type="EMBL" id="JAHVHU010000005">
    <property type="protein sequence ID" value="MBY5957398.1"/>
    <property type="molecule type" value="Genomic_DNA"/>
</dbReference>
<feature type="binding site" evidence="15">
    <location>
        <position position="281"/>
    </location>
    <ligand>
        <name>Mg(2+)</name>
        <dbReference type="ChEBI" id="CHEBI:18420"/>
        <label>2</label>
    </ligand>
</feature>
<proteinExistence type="inferred from homology"/>
<dbReference type="InterPro" id="IPR016185">
    <property type="entry name" value="PreATP-grasp_dom_sf"/>
</dbReference>
<dbReference type="SUPFAM" id="SSF56059">
    <property type="entry name" value="Glutathione synthetase ATP-binding domain-like"/>
    <property type="match status" value="1"/>
</dbReference>
<dbReference type="PROSITE" id="PS00844">
    <property type="entry name" value="DALA_DALA_LIGASE_2"/>
    <property type="match status" value="1"/>
</dbReference>
<feature type="active site" evidence="14">
    <location>
        <position position="292"/>
    </location>
</feature>
<keyword evidence="10 13" id="KW-0573">Peptidoglycan synthesis</keyword>
<protein>
    <recommendedName>
        <fullName evidence="4 13">D-alanine--D-alanine ligase</fullName>
        <ecNumber evidence="4 13">6.3.2.4</ecNumber>
    </recommendedName>
    <alternativeName>
        <fullName evidence="13">D-Ala-D-Ala ligase</fullName>
    </alternativeName>
    <alternativeName>
        <fullName evidence="13">D-alanylalanine synthetase</fullName>
    </alternativeName>
</protein>
<dbReference type="Pfam" id="PF01820">
    <property type="entry name" value="Dala_Dala_lig_N"/>
    <property type="match status" value="1"/>
</dbReference>
<dbReference type="GO" id="GO:0005737">
    <property type="term" value="C:cytoplasm"/>
    <property type="evidence" value="ECO:0007669"/>
    <property type="project" value="UniProtKB-SubCell"/>
</dbReference>
<comment type="similarity">
    <text evidence="3 13">Belongs to the D-alanine--D-alanine ligase family.</text>
</comment>
<evidence type="ECO:0000256" key="10">
    <source>
        <dbReference type="ARBA" id="ARBA00022984"/>
    </source>
</evidence>
<gene>
    <name evidence="13" type="primary">ddl</name>
    <name evidence="18" type="ORF">KUV50_04565</name>
</gene>
<keyword evidence="9 13" id="KW-0133">Cell shape</keyword>
<keyword evidence="8 16" id="KW-0067">ATP-binding</keyword>
<name>A0A953HMS5_9BACT</name>
<comment type="caution">
    <text evidence="18">The sequence shown here is derived from an EMBL/GenBank/DDBJ whole genome shotgun (WGS) entry which is preliminary data.</text>
</comment>
<evidence type="ECO:0000256" key="16">
    <source>
        <dbReference type="PROSITE-ProRule" id="PRU00409"/>
    </source>
</evidence>
<dbReference type="PIRSF" id="PIRSF039102">
    <property type="entry name" value="Ddl/VanB"/>
    <property type="match status" value="1"/>
</dbReference>
<evidence type="ECO:0000256" key="1">
    <source>
        <dbReference type="ARBA" id="ARBA00001936"/>
    </source>
</evidence>
<dbReference type="PROSITE" id="PS50975">
    <property type="entry name" value="ATP_GRASP"/>
    <property type="match status" value="1"/>
</dbReference>
<dbReference type="PANTHER" id="PTHR23132">
    <property type="entry name" value="D-ALANINE--D-ALANINE LIGASE"/>
    <property type="match status" value="1"/>
</dbReference>
<evidence type="ECO:0000256" key="11">
    <source>
        <dbReference type="ARBA" id="ARBA00023316"/>
    </source>
</evidence>
<evidence type="ECO:0000256" key="4">
    <source>
        <dbReference type="ARBA" id="ARBA00012216"/>
    </source>
</evidence>
<dbReference type="GO" id="GO:0009252">
    <property type="term" value="P:peptidoglycan biosynthetic process"/>
    <property type="evidence" value="ECO:0007669"/>
    <property type="project" value="UniProtKB-UniRule"/>
</dbReference>
<evidence type="ECO:0000256" key="5">
    <source>
        <dbReference type="ARBA" id="ARBA00022490"/>
    </source>
</evidence>
<dbReference type="GO" id="GO:0008360">
    <property type="term" value="P:regulation of cell shape"/>
    <property type="evidence" value="ECO:0007669"/>
    <property type="project" value="UniProtKB-KW"/>
</dbReference>
<dbReference type="Gene3D" id="3.30.470.20">
    <property type="entry name" value="ATP-grasp fold, B domain"/>
    <property type="match status" value="1"/>
</dbReference>
<dbReference type="InterPro" id="IPR005905">
    <property type="entry name" value="D_ala_D_ala"/>
</dbReference>
<keyword evidence="6 13" id="KW-0436">Ligase</keyword>
<evidence type="ECO:0000256" key="13">
    <source>
        <dbReference type="HAMAP-Rule" id="MF_00047"/>
    </source>
</evidence>
<dbReference type="SUPFAM" id="SSF52440">
    <property type="entry name" value="PreATP-grasp domain"/>
    <property type="match status" value="1"/>
</dbReference>
<keyword evidence="7 16" id="KW-0547">Nucleotide-binding</keyword>
<dbReference type="GO" id="GO:0008716">
    <property type="term" value="F:D-alanine-D-alanine ligase activity"/>
    <property type="evidence" value="ECO:0007669"/>
    <property type="project" value="UniProtKB-UniRule"/>
</dbReference>
<comment type="cofactor">
    <cofactor evidence="15">
        <name>Mg(2+)</name>
        <dbReference type="ChEBI" id="CHEBI:18420"/>
    </cofactor>
    <cofactor evidence="15">
        <name>Mn(2+)</name>
        <dbReference type="ChEBI" id="CHEBI:29035"/>
    </cofactor>
    <text evidence="15">Binds 2 magnesium or manganese ions per subunit.</text>
</comment>
<evidence type="ECO:0000313" key="19">
    <source>
        <dbReference type="Proteomes" id="UP000753961"/>
    </source>
</evidence>
<dbReference type="HAMAP" id="MF_00047">
    <property type="entry name" value="Dala_Dala_lig"/>
    <property type="match status" value="1"/>
</dbReference>
<dbReference type="Gene3D" id="3.30.1490.20">
    <property type="entry name" value="ATP-grasp fold, A domain"/>
    <property type="match status" value="1"/>
</dbReference>
<dbReference type="PANTHER" id="PTHR23132:SF23">
    <property type="entry name" value="D-ALANINE--D-ALANINE LIGASE B"/>
    <property type="match status" value="1"/>
</dbReference>
<feature type="domain" description="ATP-grasp" evidence="17">
    <location>
        <begin position="116"/>
        <end position="314"/>
    </location>
</feature>
<dbReference type="AlphaFoldDB" id="A0A953HMS5"/>
<keyword evidence="15" id="KW-0460">Magnesium</keyword>
<comment type="subcellular location">
    <subcellularLocation>
        <location evidence="2 13">Cytoplasm</location>
    </subcellularLocation>
</comment>